<dbReference type="WBParaSite" id="HPBE_0001603801-mRNA-1">
    <property type="protein sequence ID" value="HPBE_0001603801-mRNA-1"/>
    <property type="gene ID" value="HPBE_0001603801"/>
</dbReference>
<dbReference type="Proteomes" id="UP000050761">
    <property type="component" value="Unassembled WGS sequence"/>
</dbReference>
<keyword evidence="2" id="KW-1185">Reference proteome</keyword>
<protein>
    <submittedName>
        <fullName evidence="3">Transposase</fullName>
    </submittedName>
</protein>
<reference evidence="3" key="2">
    <citation type="submission" date="2019-09" db="UniProtKB">
        <authorList>
            <consortium name="WormBaseParasite"/>
        </authorList>
    </citation>
    <scope>IDENTIFICATION</scope>
</reference>
<reference evidence="1 2" key="1">
    <citation type="submission" date="2018-11" db="EMBL/GenBank/DDBJ databases">
        <authorList>
            <consortium name="Pathogen Informatics"/>
        </authorList>
    </citation>
    <scope>NUCLEOTIDE SEQUENCE [LARGE SCALE GENOMIC DNA]</scope>
</reference>
<organism evidence="2 3">
    <name type="scientific">Heligmosomoides polygyrus</name>
    <name type="common">Parasitic roundworm</name>
    <dbReference type="NCBI Taxonomy" id="6339"/>
    <lineage>
        <taxon>Eukaryota</taxon>
        <taxon>Metazoa</taxon>
        <taxon>Ecdysozoa</taxon>
        <taxon>Nematoda</taxon>
        <taxon>Chromadorea</taxon>
        <taxon>Rhabditida</taxon>
        <taxon>Rhabditina</taxon>
        <taxon>Rhabditomorpha</taxon>
        <taxon>Strongyloidea</taxon>
        <taxon>Heligmosomidae</taxon>
        <taxon>Heligmosomoides</taxon>
    </lineage>
</organism>
<proteinExistence type="predicted"/>
<sequence>MSFHMRGTRFLSDKFHHMDADVEDGREMETRDGQQFRQETRQWVEHAVLRSISRQSAVNGVAEGIDRPMVPPAEPRGRSEFFVVF</sequence>
<evidence type="ECO:0000313" key="1">
    <source>
        <dbReference type="EMBL" id="VDP04750.1"/>
    </source>
</evidence>
<accession>A0A3P8AL38</accession>
<evidence type="ECO:0000313" key="2">
    <source>
        <dbReference type="Proteomes" id="UP000050761"/>
    </source>
</evidence>
<gene>
    <name evidence="1" type="ORF">HPBE_LOCUS16037</name>
</gene>
<dbReference type="EMBL" id="UZAH01029187">
    <property type="protein sequence ID" value="VDP04750.1"/>
    <property type="molecule type" value="Genomic_DNA"/>
</dbReference>
<dbReference type="AlphaFoldDB" id="A0A183G3P1"/>
<name>A0A183G3P1_HELPZ</name>
<accession>A0A183G3P1</accession>
<evidence type="ECO:0000313" key="3">
    <source>
        <dbReference type="WBParaSite" id="HPBE_0001603801-mRNA-1"/>
    </source>
</evidence>